<sequence>MKISINKRISVFVLIFGSLLSLHAQTFNFHYNQISLGALMDTISNQTNIKISYDAKAVPVDSIIAINKSQIHPYALLQSILKERNLVLSFSNNQIVISESNKKQESPFLRIKGKVCDDADSSAMPMVNVTIKNKALGTITNMDGKYEFVVPSEYINDTLVFSYLGYLNSLFKVNEVDSLLTVRMKSHDIKLKEIEVRYQEVDDIIEGIKKNKADNYFNTQTILTGFFRESIKQDNKFVQVSEAIIQIQKPSYKNLLSLERVRFIKGRKLSGLHAMESINFKLEGGPYQFSRIDVARYFEFLPKEEDQNTYRYTYEGVNYMDDEMVYQIGFAPVDDDGELNYQGKIMVHSQSYAIVHVDFELTKKSLRHSRKALIKKSTRRIKAKPLKAKYYIDYRRLNNKWILNKVGGEIAIFINDKDQKIDSEFVGISELLISNCEFDKEERFKASELFKPNYVLADEIEETDEKFWENYNIIKPDEELEKVFKARKTQEKEK</sequence>
<gene>
    <name evidence="1" type="ORF">KEM10_06785</name>
</gene>
<dbReference type="RefSeq" id="WP_212215164.1">
    <property type="nucleotide sequence ID" value="NZ_JAGUCO010000003.1"/>
</dbReference>
<dbReference type="Pfam" id="PF13715">
    <property type="entry name" value="CarbopepD_reg_2"/>
    <property type="match status" value="1"/>
</dbReference>
<name>A0ABS5JSZ6_9BACT</name>
<protein>
    <submittedName>
        <fullName evidence="1">Carboxypeptidase-like regulatory domain-containing protein</fullName>
    </submittedName>
</protein>
<dbReference type="EMBL" id="JAGUCO010000003">
    <property type="protein sequence ID" value="MBS2097982.1"/>
    <property type="molecule type" value="Genomic_DNA"/>
</dbReference>
<dbReference type="Gene3D" id="2.60.40.1120">
    <property type="entry name" value="Carboxypeptidase-like, regulatory domain"/>
    <property type="match status" value="1"/>
</dbReference>
<comment type="caution">
    <text evidence="1">The sequence shown here is derived from an EMBL/GenBank/DDBJ whole genome shotgun (WGS) entry which is preliminary data.</text>
</comment>
<evidence type="ECO:0000313" key="2">
    <source>
        <dbReference type="Proteomes" id="UP000708576"/>
    </source>
</evidence>
<evidence type="ECO:0000313" key="1">
    <source>
        <dbReference type="EMBL" id="MBS2097982.1"/>
    </source>
</evidence>
<proteinExistence type="predicted"/>
<dbReference type="Proteomes" id="UP000708576">
    <property type="component" value="Unassembled WGS sequence"/>
</dbReference>
<reference evidence="1 2" key="1">
    <citation type="journal article" date="2015" name="Int. J. Syst. Evol. Microbiol.">
        <title>Carboxylicivirga linearis sp. nov., isolated from a sea cucumber culture pond.</title>
        <authorList>
            <person name="Wang F.Q."/>
            <person name="Zhou Y.X."/>
            <person name="Lin X.Z."/>
            <person name="Chen G.J."/>
            <person name="Du Z.J."/>
        </authorList>
    </citation>
    <scope>NUCLEOTIDE SEQUENCE [LARGE SCALE GENOMIC DNA]</scope>
    <source>
        <strain evidence="1 2">FB218</strain>
    </source>
</reference>
<dbReference type="SUPFAM" id="SSF49464">
    <property type="entry name" value="Carboxypeptidase regulatory domain-like"/>
    <property type="match status" value="1"/>
</dbReference>
<keyword evidence="2" id="KW-1185">Reference proteome</keyword>
<dbReference type="InterPro" id="IPR008969">
    <property type="entry name" value="CarboxyPept-like_regulatory"/>
</dbReference>
<accession>A0ABS5JSZ6</accession>
<organism evidence="1 2">
    <name type="scientific">Carboxylicivirga linearis</name>
    <dbReference type="NCBI Taxonomy" id="1628157"/>
    <lineage>
        <taxon>Bacteria</taxon>
        <taxon>Pseudomonadati</taxon>
        <taxon>Bacteroidota</taxon>
        <taxon>Bacteroidia</taxon>
        <taxon>Marinilabiliales</taxon>
        <taxon>Marinilabiliaceae</taxon>
        <taxon>Carboxylicivirga</taxon>
    </lineage>
</organism>